<evidence type="ECO:0000313" key="1">
    <source>
        <dbReference type="EMBL" id="KIH98969.1"/>
    </source>
</evidence>
<evidence type="ECO:0008006" key="3">
    <source>
        <dbReference type="Google" id="ProtNLM"/>
    </source>
</evidence>
<keyword evidence="2" id="KW-1185">Reference proteome</keyword>
<dbReference type="InterPro" id="IPR034660">
    <property type="entry name" value="DinB/YfiT-like"/>
</dbReference>
<accession>A0A0C2FI52</accession>
<dbReference type="Gene3D" id="1.20.120.450">
    <property type="entry name" value="dinb family like domain"/>
    <property type="match status" value="1"/>
</dbReference>
<sequence length="167" mass="18973">MPDTERESLLRMLAEQRDFLRFTVKDLDDDQAAQRTTASELTLAGLIKHVTATEREWIEFIQHGAGEIDYEDPATFEAHAQGFRLAGEETLRSVLADYQRTAEQTEEYVRTLPDLEVAHKLPAAPWFPEDAGWTARDVLLHLLRETAQHCGHADIIRESLDGQKTMG</sequence>
<dbReference type="Pfam" id="PF04978">
    <property type="entry name" value="MST"/>
    <property type="match status" value="1"/>
</dbReference>
<dbReference type="InterPro" id="IPR007061">
    <property type="entry name" value="MST-like"/>
</dbReference>
<dbReference type="Proteomes" id="UP000031675">
    <property type="component" value="Unassembled WGS sequence"/>
</dbReference>
<dbReference type="AlphaFoldDB" id="A0A0C2FI52"/>
<dbReference type="EMBL" id="JROO01000017">
    <property type="protein sequence ID" value="KIH98969.1"/>
    <property type="molecule type" value="Genomic_DNA"/>
</dbReference>
<dbReference type="STRING" id="183763.LP52_09740"/>
<evidence type="ECO:0000313" key="2">
    <source>
        <dbReference type="Proteomes" id="UP000031675"/>
    </source>
</evidence>
<protein>
    <recommendedName>
        <fullName evidence="3">Mini-circle protein</fullName>
    </recommendedName>
</protein>
<dbReference type="SUPFAM" id="SSF109854">
    <property type="entry name" value="DinB/YfiT-like putative metalloenzymes"/>
    <property type="match status" value="1"/>
</dbReference>
<comment type="caution">
    <text evidence="1">The sequence shown here is derived from an EMBL/GenBank/DDBJ whole genome shotgun (WGS) entry which is preliminary data.</text>
</comment>
<reference evidence="2" key="1">
    <citation type="journal article" date="2015" name="Chem. Biol.">
        <title>Structure, bioactivity, and resistance mechanism of streptomonomicin, an unusual lasso Peptide from an understudied halophilic actinomycete.</title>
        <authorList>
            <person name="Metelev M."/>
            <person name="Tietz J.I."/>
            <person name="Melby J.O."/>
            <person name="Blair P.M."/>
            <person name="Zhu L."/>
            <person name="Livnat I."/>
            <person name="Severinov K."/>
            <person name="Mitchell D.A."/>
        </authorList>
    </citation>
    <scope>NUCLEOTIDE SEQUENCE [LARGE SCALE GENOMIC DNA]</scope>
    <source>
        <strain evidence="2">YIM 90003</strain>
    </source>
</reference>
<gene>
    <name evidence="1" type="ORF">LP52_09740</name>
</gene>
<proteinExistence type="predicted"/>
<organism evidence="1 2">
    <name type="scientific">Streptomonospora alba</name>
    <dbReference type="NCBI Taxonomy" id="183763"/>
    <lineage>
        <taxon>Bacteria</taxon>
        <taxon>Bacillati</taxon>
        <taxon>Actinomycetota</taxon>
        <taxon>Actinomycetes</taxon>
        <taxon>Streptosporangiales</taxon>
        <taxon>Nocardiopsidaceae</taxon>
        <taxon>Streptomonospora</taxon>
    </lineage>
</organism>
<name>A0A0C2FI52_9ACTN</name>